<dbReference type="Pfam" id="PF00571">
    <property type="entry name" value="CBS"/>
    <property type="match status" value="2"/>
</dbReference>
<dbReference type="SUPFAM" id="SSF54631">
    <property type="entry name" value="CBS-domain pair"/>
    <property type="match status" value="1"/>
</dbReference>
<evidence type="ECO:0000256" key="4">
    <source>
        <dbReference type="ARBA" id="ARBA00022989"/>
    </source>
</evidence>
<feature type="transmembrane region" description="Helical" evidence="9">
    <location>
        <begin position="58"/>
        <end position="76"/>
    </location>
</feature>
<protein>
    <submittedName>
        <fullName evidence="12">Magnesium and cobalt efflux protein CorC</fullName>
    </submittedName>
</protein>
<name>A0ABX5XS04_9BACT</name>
<reference evidence="12 13" key="1">
    <citation type="submission" date="2019-02" db="EMBL/GenBank/DDBJ databases">
        <title>Deep-cultivation of Planctomycetes and their phenomic and genomic characterization uncovers novel biology.</title>
        <authorList>
            <person name="Wiegand S."/>
            <person name="Jogler M."/>
            <person name="Boedeker C."/>
            <person name="Pinto D."/>
            <person name="Vollmers J."/>
            <person name="Rivas-Marin E."/>
            <person name="Kohn T."/>
            <person name="Peeters S.H."/>
            <person name="Heuer A."/>
            <person name="Rast P."/>
            <person name="Oberbeckmann S."/>
            <person name="Bunk B."/>
            <person name="Jeske O."/>
            <person name="Meyerdierks A."/>
            <person name="Storesund J.E."/>
            <person name="Kallscheuer N."/>
            <person name="Luecker S."/>
            <person name="Lage O.M."/>
            <person name="Pohl T."/>
            <person name="Merkel B.J."/>
            <person name="Hornburger P."/>
            <person name="Mueller R.-W."/>
            <person name="Bruemmer F."/>
            <person name="Labrenz M."/>
            <person name="Spormann A.M."/>
            <person name="Op den Camp H."/>
            <person name="Overmann J."/>
            <person name="Amann R."/>
            <person name="Jetten M.S.M."/>
            <person name="Mascher T."/>
            <person name="Medema M.H."/>
            <person name="Devos D.P."/>
            <person name="Kaster A.-K."/>
            <person name="Ovreas L."/>
            <person name="Rohde M."/>
            <person name="Galperin M.Y."/>
            <person name="Jogler C."/>
        </authorList>
    </citation>
    <scope>NUCLEOTIDE SEQUENCE [LARGE SCALE GENOMIC DNA]</scope>
    <source>
        <strain evidence="12 13">TBK1r</strain>
    </source>
</reference>
<dbReference type="Pfam" id="PF01595">
    <property type="entry name" value="CNNM"/>
    <property type="match status" value="1"/>
</dbReference>
<feature type="transmembrane region" description="Helical" evidence="9">
    <location>
        <begin position="119"/>
        <end position="141"/>
    </location>
</feature>
<sequence>MTLLIVSVLCVLVVSALCSVTEAALYAVRPSYVRSLSESGSAAGQVLDRMKQNMERPISAILIINTVANTAGAALAGAQAEVVLGQSFILWFSAVFTLGVLFFSEIIPKILGVAYSDRIAVLVAMPLTIAVHALFPLVWVIHKLADVVKPSGPVFAAPEEEVGQMARMSAEEGSILPIEAELVQQVLKLNEVTAAEIMTPRSVVRRFPADTTLQEISQEMAAGRIRWTNARVPVTDPKDDDVWSGVVLRRDVLAHLARDEFDRTLGSLAKPLHRVPMNTPGHVLLKSFVSKRSHLFGVVNESGTVVGVVTLEDVMESLIGEEIVDEVDVVVDMQELARQREQRQSNGDRGNPS</sequence>
<evidence type="ECO:0000256" key="5">
    <source>
        <dbReference type="ARBA" id="ARBA00023122"/>
    </source>
</evidence>
<accession>A0ABX5XS04</accession>
<dbReference type="PROSITE" id="PS51846">
    <property type="entry name" value="CNNM"/>
    <property type="match status" value="1"/>
</dbReference>
<feature type="transmembrane region" description="Helical" evidence="9">
    <location>
        <begin position="88"/>
        <end position="107"/>
    </location>
</feature>
<dbReference type="InterPro" id="IPR002550">
    <property type="entry name" value="CNNM"/>
</dbReference>
<keyword evidence="6 8" id="KW-0472">Membrane</keyword>
<evidence type="ECO:0000256" key="8">
    <source>
        <dbReference type="PROSITE-ProRule" id="PRU01193"/>
    </source>
</evidence>
<dbReference type="InterPro" id="IPR044751">
    <property type="entry name" value="Ion_transp-like_CBS"/>
</dbReference>
<comment type="subcellular location">
    <subcellularLocation>
        <location evidence="1">Membrane</location>
        <topology evidence="1">Multi-pass membrane protein</topology>
    </subcellularLocation>
</comment>
<dbReference type="Gene3D" id="3.10.580.10">
    <property type="entry name" value="CBS-domain"/>
    <property type="match status" value="1"/>
</dbReference>
<dbReference type="PROSITE" id="PS51371">
    <property type="entry name" value="CBS"/>
    <property type="match status" value="2"/>
</dbReference>
<dbReference type="EMBL" id="CP036432">
    <property type="protein sequence ID" value="QDV84787.1"/>
    <property type="molecule type" value="Genomic_DNA"/>
</dbReference>
<organism evidence="12 13">
    <name type="scientific">Stieleria magnilauensis</name>
    <dbReference type="NCBI Taxonomy" id="2527963"/>
    <lineage>
        <taxon>Bacteria</taxon>
        <taxon>Pseudomonadati</taxon>
        <taxon>Planctomycetota</taxon>
        <taxon>Planctomycetia</taxon>
        <taxon>Pirellulales</taxon>
        <taxon>Pirellulaceae</taxon>
        <taxon>Stieleria</taxon>
    </lineage>
</organism>
<dbReference type="RefSeq" id="WP_145213496.1">
    <property type="nucleotide sequence ID" value="NZ_CP036432.1"/>
</dbReference>
<evidence type="ECO:0000256" key="1">
    <source>
        <dbReference type="ARBA" id="ARBA00004141"/>
    </source>
</evidence>
<feature type="domain" description="CBS" evidence="10">
    <location>
        <begin position="198"/>
        <end position="263"/>
    </location>
</feature>
<keyword evidence="5 7" id="KW-0129">CBS domain</keyword>
<evidence type="ECO:0000313" key="13">
    <source>
        <dbReference type="Proteomes" id="UP000318081"/>
    </source>
</evidence>
<feature type="domain" description="CBS" evidence="10">
    <location>
        <begin position="268"/>
        <end position="326"/>
    </location>
</feature>
<dbReference type="Proteomes" id="UP000318081">
    <property type="component" value="Chromosome"/>
</dbReference>
<evidence type="ECO:0000256" key="2">
    <source>
        <dbReference type="ARBA" id="ARBA00022692"/>
    </source>
</evidence>
<evidence type="ECO:0000313" key="12">
    <source>
        <dbReference type="EMBL" id="QDV84787.1"/>
    </source>
</evidence>
<evidence type="ECO:0000256" key="3">
    <source>
        <dbReference type="ARBA" id="ARBA00022737"/>
    </source>
</evidence>
<evidence type="ECO:0000256" key="6">
    <source>
        <dbReference type="ARBA" id="ARBA00023136"/>
    </source>
</evidence>
<keyword evidence="4 8" id="KW-1133">Transmembrane helix</keyword>
<keyword evidence="2 8" id="KW-0812">Transmembrane</keyword>
<feature type="domain" description="CNNM transmembrane" evidence="11">
    <location>
        <begin position="1"/>
        <end position="179"/>
    </location>
</feature>
<evidence type="ECO:0000256" key="9">
    <source>
        <dbReference type="SAM" id="Phobius"/>
    </source>
</evidence>
<proteinExistence type="predicted"/>
<evidence type="ECO:0000259" key="10">
    <source>
        <dbReference type="PROSITE" id="PS51371"/>
    </source>
</evidence>
<dbReference type="CDD" id="cd04590">
    <property type="entry name" value="CBS_pair_CorC_HlyC_assoc"/>
    <property type="match status" value="1"/>
</dbReference>
<evidence type="ECO:0000256" key="7">
    <source>
        <dbReference type="PROSITE-ProRule" id="PRU00703"/>
    </source>
</evidence>
<keyword evidence="13" id="KW-1185">Reference proteome</keyword>
<dbReference type="InterPro" id="IPR000644">
    <property type="entry name" value="CBS_dom"/>
</dbReference>
<keyword evidence="3" id="KW-0677">Repeat</keyword>
<dbReference type="PANTHER" id="PTHR22777">
    <property type="entry name" value="HEMOLYSIN-RELATED"/>
    <property type="match status" value="1"/>
</dbReference>
<dbReference type="InterPro" id="IPR046342">
    <property type="entry name" value="CBS_dom_sf"/>
</dbReference>
<gene>
    <name evidence="12" type="primary">corC_2</name>
    <name evidence="12" type="ORF">TBK1r_37390</name>
</gene>
<evidence type="ECO:0000259" key="11">
    <source>
        <dbReference type="PROSITE" id="PS51846"/>
    </source>
</evidence>
<dbReference type="PANTHER" id="PTHR22777:SF4">
    <property type="entry name" value="UPF0053 PROTEIN SLL1254"/>
    <property type="match status" value="1"/>
</dbReference>